<name>A0A968KRD9_9SPIO</name>
<keyword evidence="6" id="KW-0547">Nucleotide-binding</keyword>
<sequence>MERSITPLLVIDTLGVTFETNHGRIEASHHVNLSINPQEIWGIVGESGSGKSVSMMAVTRLLPEYASIDGSVSYRDVEISTLSNHAFHPYRGRKILYLFQDPLTALNPYFRIKNQLYETIKLHHPSFNQKERIQHAHLLLEKVGFSETRRILHLYPHQCSGGMRQRILIALALACNPEILIADEPTSALDAISAAQVMQLLHTLQQTEQLTLIIISHDISILCSIATHIAVFQHGTIIEQGRCQTLINSAKHPYTRQLLDAMHRMQM</sequence>
<keyword evidence="5" id="KW-0997">Cell inner membrane</keyword>
<keyword evidence="7 11" id="KW-0067">ATP-binding</keyword>
<dbReference type="GO" id="GO:0005886">
    <property type="term" value="C:plasma membrane"/>
    <property type="evidence" value="ECO:0007669"/>
    <property type="project" value="UniProtKB-SubCell"/>
</dbReference>
<accession>A0A968KRD9</accession>
<dbReference type="SMART" id="SM00382">
    <property type="entry name" value="AAA"/>
    <property type="match status" value="1"/>
</dbReference>
<dbReference type="PANTHER" id="PTHR43297:SF14">
    <property type="entry name" value="ATPASE AAA-TYPE CORE DOMAIN-CONTAINING PROTEIN"/>
    <property type="match status" value="1"/>
</dbReference>
<evidence type="ECO:0000256" key="7">
    <source>
        <dbReference type="ARBA" id="ARBA00022840"/>
    </source>
</evidence>
<dbReference type="InterPro" id="IPR027417">
    <property type="entry name" value="P-loop_NTPase"/>
</dbReference>
<dbReference type="PANTHER" id="PTHR43297">
    <property type="entry name" value="OLIGOPEPTIDE TRANSPORT ATP-BINDING PROTEIN APPD"/>
    <property type="match status" value="1"/>
</dbReference>
<keyword evidence="12" id="KW-1185">Reference proteome</keyword>
<dbReference type="InterPro" id="IPR017871">
    <property type="entry name" value="ABC_transporter-like_CS"/>
</dbReference>
<evidence type="ECO:0000313" key="12">
    <source>
        <dbReference type="Proteomes" id="UP000711995"/>
    </source>
</evidence>
<organism evidence="11 12">
    <name type="scientific">Entomospira entomophila</name>
    <dbReference type="NCBI Taxonomy" id="2719988"/>
    <lineage>
        <taxon>Bacteria</taxon>
        <taxon>Pseudomonadati</taxon>
        <taxon>Spirochaetota</taxon>
        <taxon>Spirochaetia</taxon>
        <taxon>Spirochaetales</taxon>
        <taxon>Spirochaetaceae</taxon>
        <taxon>Entomospira</taxon>
    </lineage>
</organism>
<dbReference type="Pfam" id="PF00005">
    <property type="entry name" value="ABC_tran"/>
    <property type="match status" value="1"/>
</dbReference>
<dbReference type="Proteomes" id="UP000711995">
    <property type="component" value="Unassembled WGS sequence"/>
</dbReference>
<comment type="similarity">
    <text evidence="2">Belongs to the ABC transporter superfamily.</text>
</comment>
<comment type="subcellular location">
    <subcellularLocation>
        <location evidence="1">Cell inner membrane</location>
        <topology evidence="1">Peripheral membrane protein</topology>
    </subcellularLocation>
</comment>
<dbReference type="InterPro" id="IPR003593">
    <property type="entry name" value="AAA+_ATPase"/>
</dbReference>
<evidence type="ECO:0000256" key="1">
    <source>
        <dbReference type="ARBA" id="ARBA00004417"/>
    </source>
</evidence>
<keyword evidence="4" id="KW-1003">Cell membrane</keyword>
<protein>
    <submittedName>
        <fullName evidence="11">ABC transporter ATP-binding protein</fullName>
    </submittedName>
</protein>
<evidence type="ECO:0000256" key="8">
    <source>
        <dbReference type="ARBA" id="ARBA00022967"/>
    </source>
</evidence>
<dbReference type="PROSITE" id="PS00211">
    <property type="entry name" value="ABC_TRANSPORTER_1"/>
    <property type="match status" value="1"/>
</dbReference>
<dbReference type="InterPro" id="IPR003439">
    <property type="entry name" value="ABC_transporter-like_ATP-bd"/>
</dbReference>
<evidence type="ECO:0000259" key="10">
    <source>
        <dbReference type="PROSITE" id="PS50893"/>
    </source>
</evidence>
<keyword evidence="8" id="KW-1278">Translocase</keyword>
<proteinExistence type="inferred from homology"/>
<dbReference type="GO" id="GO:0016887">
    <property type="term" value="F:ATP hydrolysis activity"/>
    <property type="evidence" value="ECO:0007669"/>
    <property type="project" value="InterPro"/>
</dbReference>
<evidence type="ECO:0000256" key="6">
    <source>
        <dbReference type="ARBA" id="ARBA00022741"/>
    </source>
</evidence>
<dbReference type="GO" id="GO:0005524">
    <property type="term" value="F:ATP binding"/>
    <property type="evidence" value="ECO:0007669"/>
    <property type="project" value="UniProtKB-KW"/>
</dbReference>
<reference evidence="11 12" key="1">
    <citation type="submission" date="2020-03" db="EMBL/GenBank/DDBJ databases">
        <title>Spirochaetal bacteria isolated from arthropods constitute a novel genus Entomospira genus novum within the order Spirochaetales.</title>
        <authorList>
            <person name="Grana-Miraglia L."/>
            <person name="Sikutova S."/>
            <person name="Fingerle V."/>
            <person name="Sing A."/>
            <person name="Castillo-Ramirez S."/>
            <person name="Margos G."/>
            <person name="Rudolf I."/>
        </authorList>
    </citation>
    <scope>NUCLEOTIDE SEQUENCE [LARGE SCALE GENOMIC DNA]</scope>
    <source>
        <strain evidence="11 12">BR193</strain>
    </source>
</reference>
<keyword evidence="9" id="KW-0472">Membrane</keyword>
<dbReference type="SUPFAM" id="SSF52540">
    <property type="entry name" value="P-loop containing nucleoside triphosphate hydrolases"/>
    <property type="match status" value="1"/>
</dbReference>
<dbReference type="CDD" id="cd03257">
    <property type="entry name" value="ABC_NikE_OppD_transporters"/>
    <property type="match status" value="1"/>
</dbReference>
<keyword evidence="3" id="KW-0813">Transport</keyword>
<evidence type="ECO:0000256" key="4">
    <source>
        <dbReference type="ARBA" id="ARBA00022475"/>
    </source>
</evidence>
<gene>
    <name evidence="11" type="ORF">HCT14_03865</name>
</gene>
<dbReference type="AlphaFoldDB" id="A0A968KRD9"/>
<comment type="caution">
    <text evidence="11">The sequence shown here is derived from an EMBL/GenBank/DDBJ whole genome shotgun (WGS) entry which is preliminary data.</text>
</comment>
<dbReference type="EMBL" id="JAATLJ010000001">
    <property type="protein sequence ID" value="NIZ40648.1"/>
    <property type="molecule type" value="Genomic_DNA"/>
</dbReference>
<evidence type="ECO:0000256" key="9">
    <source>
        <dbReference type="ARBA" id="ARBA00023136"/>
    </source>
</evidence>
<dbReference type="RefSeq" id="WP_167700235.1">
    <property type="nucleotide sequence ID" value="NZ_CP118174.1"/>
</dbReference>
<evidence type="ECO:0000256" key="2">
    <source>
        <dbReference type="ARBA" id="ARBA00005417"/>
    </source>
</evidence>
<dbReference type="PROSITE" id="PS50893">
    <property type="entry name" value="ABC_TRANSPORTER_2"/>
    <property type="match status" value="1"/>
</dbReference>
<dbReference type="Gene3D" id="3.40.50.300">
    <property type="entry name" value="P-loop containing nucleotide triphosphate hydrolases"/>
    <property type="match status" value="1"/>
</dbReference>
<feature type="domain" description="ABC transporter" evidence="10">
    <location>
        <begin position="11"/>
        <end position="259"/>
    </location>
</feature>
<dbReference type="InterPro" id="IPR050388">
    <property type="entry name" value="ABC_Ni/Peptide_Import"/>
</dbReference>
<evidence type="ECO:0000313" key="11">
    <source>
        <dbReference type="EMBL" id="NIZ40648.1"/>
    </source>
</evidence>
<evidence type="ECO:0000256" key="5">
    <source>
        <dbReference type="ARBA" id="ARBA00022519"/>
    </source>
</evidence>
<evidence type="ECO:0000256" key="3">
    <source>
        <dbReference type="ARBA" id="ARBA00022448"/>
    </source>
</evidence>